<feature type="binding site" evidence="6">
    <location>
        <position position="28"/>
    </location>
    <ligand>
        <name>substrate</name>
    </ligand>
</feature>
<evidence type="ECO:0000256" key="3">
    <source>
        <dbReference type="ARBA" id="ARBA00022490"/>
    </source>
</evidence>
<dbReference type="InterPro" id="IPR007721">
    <property type="entry name" value="RbsD_FucU"/>
</dbReference>
<comment type="caution">
    <text evidence="7">The sequence shown here is derived from an EMBL/GenBank/DDBJ whole genome shotgun (WGS) entry which is preliminary data.</text>
</comment>
<dbReference type="AlphaFoldDB" id="A0A4R4EKT2"/>
<protein>
    <recommendedName>
        <fullName evidence="2 6">D-ribose pyranase</fullName>
        <ecNumber evidence="2 6">5.4.99.62</ecNumber>
    </recommendedName>
</protein>
<feature type="active site" description="Proton donor" evidence="6">
    <location>
        <position position="20"/>
    </location>
</feature>
<comment type="similarity">
    <text evidence="6">Belongs to the RbsD / FucU family. RbsD subfamily.</text>
</comment>
<keyword evidence="5 6" id="KW-0119">Carbohydrate metabolism</keyword>
<dbReference type="EC" id="5.4.99.62" evidence="2 6"/>
<gene>
    <name evidence="6" type="primary">rbsD</name>
    <name evidence="7" type="ORF">E0485_00630</name>
</gene>
<dbReference type="SUPFAM" id="SSF102546">
    <property type="entry name" value="RbsD-like"/>
    <property type="match status" value="1"/>
</dbReference>
<dbReference type="GO" id="GO:0062193">
    <property type="term" value="F:D-ribose pyranase activity"/>
    <property type="evidence" value="ECO:0007669"/>
    <property type="project" value="UniProtKB-EC"/>
</dbReference>
<sequence>MKRNGVLNSHISQVLSQLGHTDSIVIADCGLPIPRNMERIDLALELGKPSFMDTLKVILSDMKVEAAIIAEEMLDNNPVMYEELRAIFGDSLQLVSHSELKQRSSDSHAVIRTGEATPFANIILYSGVIF</sequence>
<dbReference type="PANTHER" id="PTHR37831:SF1">
    <property type="entry name" value="D-RIBOSE PYRANASE"/>
    <property type="match status" value="1"/>
</dbReference>
<dbReference type="GO" id="GO:0019303">
    <property type="term" value="P:D-ribose catabolic process"/>
    <property type="evidence" value="ECO:0007669"/>
    <property type="project" value="UniProtKB-UniRule"/>
</dbReference>
<dbReference type="InterPro" id="IPR023064">
    <property type="entry name" value="D-ribose_pyranase"/>
</dbReference>
<comment type="subcellular location">
    <subcellularLocation>
        <location evidence="6">Cytoplasm</location>
    </subcellularLocation>
</comment>
<dbReference type="NCBIfam" id="NF008761">
    <property type="entry name" value="PRK11797.1"/>
    <property type="match status" value="1"/>
</dbReference>
<feature type="binding site" evidence="6">
    <location>
        <begin position="119"/>
        <end position="121"/>
    </location>
    <ligand>
        <name>substrate</name>
    </ligand>
</feature>
<dbReference type="GO" id="GO:0005829">
    <property type="term" value="C:cytosol"/>
    <property type="evidence" value="ECO:0007669"/>
    <property type="project" value="TreeGrafter"/>
</dbReference>
<organism evidence="7 8">
    <name type="scientific">Paenibacillus albiflavus</name>
    <dbReference type="NCBI Taxonomy" id="2545760"/>
    <lineage>
        <taxon>Bacteria</taxon>
        <taxon>Bacillati</taxon>
        <taxon>Bacillota</taxon>
        <taxon>Bacilli</taxon>
        <taxon>Bacillales</taxon>
        <taxon>Paenibacillaceae</taxon>
        <taxon>Paenibacillus</taxon>
    </lineage>
</organism>
<dbReference type="GO" id="GO:0048029">
    <property type="term" value="F:monosaccharide binding"/>
    <property type="evidence" value="ECO:0007669"/>
    <property type="project" value="InterPro"/>
</dbReference>
<dbReference type="HAMAP" id="MF_01661">
    <property type="entry name" value="D_rib_pyranase"/>
    <property type="match status" value="1"/>
</dbReference>
<dbReference type="Gene3D" id="3.40.1650.10">
    <property type="entry name" value="RbsD-like domain"/>
    <property type="match status" value="1"/>
</dbReference>
<keyword evidence="4 6" id="KW-0413">Isomerase</keyword>
<comment type="subunit">
    <text evidence="6">Homodecamer.</text>
</comment>
<feature type="binding site" evidence="6">
    <location>
        <position position="97"/>
    </location>
    <ligand>
        <name>substrate</name>
    </ligand>
</feature>
<dbReference type="OrthoDB" id="9805009at2"/>
<evidence type="ECO:0000313" key="7">
    <source>
        <dbReference type="EMBL" id="TCZ80834.1"/>
    </source>
</evidence>
<evidence type="ECO:0000256" key="1">
    <source>
        <dbReference type="ARBA" id="ARBA00000223"/>
    </source>
</evidence>
<evidence type="ECO:0000256" key="2">
    <source>
        <dbReference type="ARBA" id="ARBA00012862"/>
    </source>
</evidence>
<dbReference type="EMBL" id="SKFG01000001">
    <property type="protein sequence ID" value="TCZ80834.1"/>
    <property type="molecule type" value="Genomic_DNA"/>
</dbReference>
<dbReference type="GO" id="GO:0016872">
    <property type="term" value="F:intramolecular lyase activity"/>
    <property type="evidence" value="ECO:0007669"/>
    <property type="project" value="UniProtKB-UniRule"/>
</dbReference>
<keyword evidence="8" id="KW-1185">Reference proteome</keyword>
<comment type="catalytic activity">
    <reaction evidence="1 6">
        <text>beta-D-ribopyranose = beta-D-ribofuranose</text>
        <dbReference type="Rhea" id="RHEA:25432"/>
        <dbReference type="ChEBI" id="CHEBI:27476"/>
        <dbReference type="ChEBI" id="CHEBI:47002"/>
        <dbReference type="EC" id="5.4.99.62"/>
    </reaction>
</comment>
<accession>A0A4R4EKT2</accession>
<reference evidence="7 8" key="1">
    <citation type="submission" date="2019-03" db="EMBL/GenBank/DDBJ databases">
        <authorList>
            <person name="Kim M.K.M."/>
        </authorList>
    </citation>
    <scope>NUCLEOTIDE SEQUENCE [LARGE SCALE GENOMIC DNA]</scope>
    <source>
        <strain evidence="7 8">18JY21-1</strain>
    </source>
</reference>
<proteinExistence type="inferred from homology"/>
<evidence type="ECO:0000256" key="6">
    <source>
        <dbReference type="HAMAP-Rule" id="MF_01661"/>
    </source>
</evidence>
<dbReference type="InterPro" id="IPR023750">
    <property type="entry name" value="RbsD-like_sf"/>
</dbReference>
<evidence type="ECO:0000256" key="4">
    <source>
        <dbReference type="ARBA" id="ARBA00023235"/>
    </source>
</evidence>
<evidence type="ECO:0000313" key="8">
    <source>
        <dbReference type="Proteomes" id="UP000295418"/>
    </source>
</evidence>
<keyword evidence="3 6" id="KW-0963">Cytoplasm</keyword>
<comment type="function">
    <text evidence="6">Catalyzes the interconversion of beta-pyran and beta-furan forms of D-ribose.</text>
</comment>
<dbReference type="Proteomes" id="UP000295418">
    <property type="component" value="Unassembled WGS sequence"/>
</dbReference>
<name>A0A4R4EKT2_9BACL</name>
<comment type="pathway">
    <text evidence="6">Carbohydrate metabolism; D-ribose degradation; D-ribose 5-phosphate from beta-D-ribopyranose: step 1/2.</text>
</comment>
<dbReference type="Pfam" id="PF05025">
    <property type="entry name" value="RbsD_FucU"/>
    <property type="match status" value="1"/>
</dbReference>
<dbReference type="PANTHER" id="PTHR37831">
    <property type="entry name" value="D-RIBOSE PYRANASE"/>
    <property type="match status" value="1"/>
</dbReference>
<dbReference type="RefSeq" id="WP_132415531.1">
    <property type="nucleotide sequence ID" value="NZ_SKFG01000001.1"/>
</dbReference>
<evidence type="ECO:0000256" key="5">
    <source>
        <dbReference type="ARBA" id="ARBA00023277"/>
    </source>
</evidence>
<dbReference type="UniPathway" id="UPA00916">
    <property type="reaction ID" value="UER00888"/>
</dbReference>